<evidence type="ECO:0000256" key="1">
    <source>
        <dbReference type="ARBA" id="ARBA00023125"/>
    </source>
</evidence>
<proteinExistence type="predicted"/>
<dbReference type="InterPro" id="IPR010998">
    <property type="entry name" value="Integrase_recombinase_N"/>
</dbReference>
<keyword evidence="3" id="KW-1185">Reference proteome</keyword>
<dbReference type="PATRIC" id="fig|1072256.5.peg.1784"/>
<dbReference type="KEGG" id="cut:CUTER_09025"/>
<sequence length="119" mass="12934">MRVVEVKPLNVEAWAISLRDGRPWAKGRALSPATVKVKTGQLRTVFQRAVDDGLLARNPAVVLKRFDTGHSGDFYVPTDEEVRALYRAACQCEGAVWLPLAVRFGVEAGLRAGEGWGGG</sequence>
<reference evidence="2 3" key="1">
    <citation type="journal article" date="2015" name="Genome Announc.">
        <title>Virulence Factor Genes Detected in the Complete Genome Sequence of Corynebacterium uterequi DSM 45634, Isolated from the Uterus of a Maiden Mare.</title>
        <authorList>
            <person name="Ruckert C."/>
            <person name="Kriete M."/>
            <person name="Jaenicke S."/>
            <person name="Winkler A."/>
            <person name="Tauch A."/>
        </authorList>
    </citation>
    <scope>NUCLEOTIDE SEQUENCE [LARGE SCALE GENOMIC DNA]</scope>
    <source>
        <strain evidence="2 3">DSM 45634</strain>
    </source>
</reference>
<dbReference type="SUPFAM" id="SSF56349">
    <property type="entry name" value="DNA breaking-rejoining enzymes"/>
    <property type="match status" value="1"/>
</dbReference>
<dbReference type="Proteomes" id="UP000035548">
    <property type="component" value="Chromosome"/>
</dbReference>
<name>A0A0G3HKZ6_9CORY</name>
<evidence type="ECO:0000313" key="2">
    <source>
        <dbReference type="EMBL" id="AKK11782.1"/>
    </source>
</evidence>
<keyword evidence="1" id="KW-0238">DNA-binding</keyword>
<dbReference type="GO" id="GO:0003677">
    <property type="term" value="F:DNA binding"/>
    <property type="evidence" value="ECO:0007669"/>
    <property type="project" value="UniProtKB-KW"/>
</dbReference>
<dbReference type="EMBL" id="CP011546">
    <property type="protein sequence ID" value="AKK11782.1"/>
    <property type="molecule type" value="Genomic_DNA"/>
</dbReference>
<dbReference type="InterPro" id="IPR011010">
    <property type="entry name" value="DNA_brk_join_enz"/>
</dbReference>
<accession>A0A0G3HKZ6</accession>
<reference evidence="3" key="2">
    <citation type="submission" date="2015-05" db="EMBL/GenBank/DDBJ databases">
        <title>Complete genome sequence of Corynebacterium uterequi DSM 45634, isolated from the uterus of a maiden mare.</title>
        <authorList>
            <person name="Ruckert C."/>
            <person name="Albersmeier A."/>
            <person name="Winkler A."/>
            <person name="Tauch A."/>
        </authorList>
    </citation>
    <scope>NUCLEOTIDE SEQUENCE [LARGE SCALE GENOMIC DNA]</scope>
    <source>
        <strain evidence="3">DSM 45634</strain>
    </source>
</reference>
<dbReference type="STRING" id="1072256.CUTER_09025"/>
<protein>
    <recommendedName>
        <fullName evidence="4">Phage integrase family protein</fullName>
    </recommendedName>
</protein>
<dbReference type="Gene3D" id="1.10.150.130">
    <property type="match status" value="1"/>
</dbReference>
<evidence type="ECO:0000313" key="3">
    <source>
        <dbReference type="Proteomes" id="UP000035548"/>
    </source>
</evidence>
<organism evidence="2 3">
    <name type="scientific">Corynebacterium uterequi</name>
    <dbReference type="NCBI Taxonomy" id="1072256"/>
    <lineage>
        <taxon>Bacteria</taxon>
        <taxon>Bacillati</taxon>
        <taxon>Actinomycetota</taxon>
        <taxon>Actinomycetes</taxon>
        <taxon>Mycobacteriales</taxon>
        <taxon>Corynebacteriaceae</taxon>
        <taxon>Corynebacterium</taxon>
    </lineage>
</organism>
<gene>
    <name evidence="2" type="ORF">CUTER_09025</name>
</gene>
<dbReference type="AlphaFoldDB" id="A0A0G3HKZ6"/>
<evidence type="ECO:0008006" key="4">
    <source>
        <dbReference type="Google" id="ProtNLM"/>
    </source>
</evidence>